<organism evidence="9 10">
    <name type="scientific">Solanum pennellii</name>
    <name type="common">Tomato</name>
    <name type="synonym">Lycopersicon pennellii</name>
    <dbReference type="NCBI Taxonomy" id="28526"/>
    <lineage>
        <taxon>Eukaryota</taxon>
        <taxon>Viridiplantae</taxon>
        <taxon>Streptophyta</taxon>
        <taxon>Embryophyta</taxon>
        <taxon>Tracheophyta</taxon>
        <taxon>Spermatophyta</taxon>
        <taxon>Magnoliopsida</taxon>
        <taxon>eudicotyledons</taxon>
        <taxon>Gunneridae</taxon>
        <taxon>Pentapetalae</taxon>
        <taxon>asterids</taxon>
        <taxon>lamiids</taxon>
        <taxon>Solanales</taxon>
        <taxon>Solanaceae</taxon>
        <taxon>Solanoideae</taxon>
        <taxon>Solaneae</taxon>
        <taxon>Solanum</taxon>
        <taxon>Solanum subgen. Lycopersicon</taxon>
    </lineage>
</organism>
<evidence type="ECO:0000313" key="9">
    <source>
        <dbReference type="Proteomes" id="UP000694930"/>
    </source>
</evidence>
<gene>
    <name evidence="10" type="primary">LOC107019254</name>
</gene>
<keyword evidence="5" id="KW-0720">Serine protease</keyword>
<accession>A0ABM1VB74</accession>
<dbReference type="InterPro" id="IPR000209">
    <property type="entry name" value="Peptidase_S8/S53_dom"/>
</dbReference>
<evidence type="ECO:0000259" key="7">
    <source>
        <dbReference type="Pfam" id="PF00082"/>
    </source>
</evidence>
<dbReference type="InterPro" id="IPR045051">
    <property type="entry name" value="SBT"/>
</dbReference>
<evidence type="ECO:0000256" key="2">
    <source>
        <dbReference type="ARBA" id="ARBA00022670"/>
    </source>
</evidence>
<evidence type="ECO:0000256" key="4">
    <source>
        <dbReference type="ARBA" id="ARBA00022801"/>
    </source>
</evidence>
<dbReference type="PRINTS" id="PR00723">
    <property type="entry name" value="SUBTILISIN"/>
</dbReference>
<name>A0ABM1VB74_SOLPN</name>
<reference evidence="9" key="1">
    <citation type="journal article" date="2014" name="Nat. Genet.">
        <title>The genome of the stress-tolerant wild tomato species Solanum pennellii.</title>
        <authorList>
            <person name="Bolger A."/>
            <person name="Scossa F."/>
            <person name="Bolger M.E."/>
            <person name="Lanz C."/>
            <person name="Maumus F."/>
            <person name="Tohge T."/>
            <person name="Quesneville H."/>
            <person name="Alseekh S."/>
            <person name="Sorensen I."/>
            <person name="Lichtenstein G."/>
            <person name="Fich E.A."/>
            <person name="Conte M."/>
            <person name="Keller H."/>
            <person name="Schneeberger K."/>
            <person name="Schwacke R."/>
            <person name="Ofner I."/>
            <person name="Vrebalov J."/>
            <person name="Xu Y."/>
            <person name="Osorio S."/>
            <person name="Aflitos S.A."/>
            <person name="Schijlen E."/>
            <person name="Jimenez-Gomez J.M."/>
            <person name="Ryngajllo M."/>
            <person name="Kimura S."/>
            <person name="Kumar R."/>
            <person name="Koenig D."/>
            <person name="Headland L.R."/>
            <person name="Maloof J.N."/>
            <person name="Sinha N."/>
            <person name="van Ham R.C."/>
            <person name="Lankhorst R.K."/>
            <person name="Mao L."/>
            <person name="Vogel A."/>
            <person name="Arsova B."/>
            <person name="Panstruga R."/>
            <person name="Fei Z."/>
            <person name="Rose J.K."/>
            <person name="Zamir D."/>
            <person name="Carrari F."/>
            <person name="Giovannoni J.J."/>
            <person name="Weigel D."/>
            <person name="Usadel B."/>
            <person name="Fernie A.R."/>
        </authorList>
    </citation>
    <scope>NUCLEOTIDE SEQUENCE [LARGE SCALE GENOMIC DNA]</scope>
    <source>
        <strain evidence="9">cv. LA0716</strain>
    </source>
</reference>
<dbReference type="InterPro" id="IPR041469">
    <property type="entry name" value="Subtilisin-like_FN3"/>
</dbReference>
<dbReference type="InterPro" id="IPR036852">
    <property type="entry name" value="Peptidase_S8/S53_dom_sf"/>
</dbReference>
<evidence type="ECO:0000256" key="3">
    <source>
        <dbReference type="ARBA" id="ARBA00022729"/>
    </source>
</evidence>
<dbReference type="SUPFAM" id="SSF52743">
    <property type="entry name" value="Subtilisin-like"/>
    <property type="match status" value="1"/>
</dbReference>
<dbReference type="PANTHER" id="PTHR10795">
    <property type="entry name" value="PROPROTEIN CONVERTASE SUBTILISIN/KEXIN"/>
    <property type="match status" value="1"/>
</dbReference>
<dbReference type="InterPro" id="IPR023828">
    <property type="entry name" value="Peptidase_S8_Ser-AS"/>
</dbReference>
<evidence type="ECO:0000256" key="5">
    <source>
        <dbReference type="ARBA" id="ARBA00022825"/>
    </source>
</evidence>
<dbReference type="PROSITE" id="PS51892">
    <property type="entry name" value="SUBTILASE"/>
    <property type="match status" value="1"/>
</dbReference>
<dbReference type="PROSITE" id="PS00138">
    <property type="entry name" value="SUBTILASE_SER"/>
    <property type="match status" value="1"/>
</dbReference>
<evidence type="ECO:0000259" key="8">
    <source>
        <dbReference type="Pfam" id="PF17766"/>
    </source>
</evidence>
<dbReference type="Proteomes" id="UP000694930">
    <property type="component" value="Chromosome 5"/>
</dbReference>
<comment type="similarity">
    <text evidence="1 6">Belongs to the peptidase S8 family.</text>
</comment>
<keyword evidence="3" id="KW-0732">Signal</keyword>
<feature type="domain" description="Peptidase S8/S53" evidence="7">
    <location>
        <begin position="11"/>
        <end position="355"/>
    </location>
</feature>
<dbReference type="Gene3D" id="3.50.30.30">
    <property type="match status" value="1"/>
</dbReference>
<evidence type="ECO:0000256" key="6">
    <source>
        <dbReference type="PROSITE-ProRule" id="PRU01240"/>
    </source>
</evidence>
<dbReference type="Gene3D" id="2.60.40.2310">
    <property type="match status" value="1"/>
</dbReference>
<keyword evidence="9" id="KW-1185">Reference proteome</keyword>
<dbReference type="Pfam" id="PF17766">
    <property type="entry name" value="fn3_6"/>
    <property type="match status" value="1"/>
</dbReference>
<evidence type="ECO:0000313" key="10">
    <source>
        <dbReference type="RefSeq" id="XP_027772992.1"/>
    </source>
</evidence>
<protein>
    <submittedName>
        <fullName evidence="10">Subtilisin-like protease SBT3.9</fullName>
    </submittedName>
</protein>
<dbReference type="RefSeq" id="XP_027772992.1">
    <property type="nucleotide sequence ID" value="XM_027917191.1"/>
</dbReference>
<sequence>MVENIYNLSPLDDVGHGTHVAYTAAGSYVNNLEYYGLNMGTVGWMDDKGESYFGGVDILAGIDDAIKDGVDVLSASFGGDLIDFSEVDTTSHGIPFVVARGNDGPDSYTVSPTSPWIILVAASNEDREIVTPITLANNNTILGKGIFQGKEQGFASLITFRNITSAEDIKSLNVEEVKGKVLMLFLQKEDDVNPSLKALNTSGILAFIAATNPLIGIYDYNQTSGVSIPFVYVDFEQGNQIFDYFQQCKSSNIDSKIKISRSEVLEGQKVILKVPKFSSRGPSSLTPDILKPDIAAPGVNILAAFPRDNGFIMYSGTSMAAPHVSGIIALLKVAHPTWSPAAIKSALVTTAWNEDTYGSEIFSEGVGDKIADPFDFGGGICNPNGAMDPGLIYDMDNNDYLNYVCSLGYSNEKVRNASTYFFGTNNSTTRGIICPSKVPSRLDLNLPSIAIPNLKNSVTIRRTVTNVGDVNSIYKLVVKSPRNSVIKVSPDVLKFDSNTKKISFEVKIISTYQRKSKFNFGSLANIML</sequence>
<feature type="domain" description="Subtilisin-like protease fibronectin type-III" evidence="8">
    <location>
        <begin position="443"/>
        <end position="523"/>
    </location>
</feature>
<dbReference type="GeneID" id="107019254"/>
<keyword evidence="4" id="KW-0378">Hydrolase</keyword>
<proteinExistence type="inferred from homology"/>
<dbReference type="InterPro" id="IPR015500">
    <property type="entry name" value="Peptidase_S8_subtilisin-rel"/>
</dbReference>
<dbReference type="Pfam" id="PF00082">
    <property type="entry name" value="Peptidase_S8"/>
    <property type="match status" value="1"/>
</dbReference>
<reference evidence="10" key="2">
    <citation type="submission" date="2025-08" db="UniProtKB">
        <authorList>
            <consortium name="RefSeq"/>
        </authorList>
    </citation>
    <scope>IDENTIFICATION</scope>
</reference>
<comment type="caution">
    <text evidence="6">Lacks conserved residue(s) required for the propagation of feature annotation.</text>
</comment>
<evidence type="ECO:0000256" key="1">
    <source>
        <dbReference type="ARBA" id="ARBA00011073"/>
    </source>
</evidence>
<dbReference type="Gene3D" id="3.40.50.200">
    <property type="entry name" value="Peptidase S8/S53 domain"/>
    <property type="match status" value="1"/>
</dbReference>
<keyword evidence="2" id="KW-0645">Protease</keyword>